<keyword evidence="3" id="KW-0067">ATP-binding</keyword>
<dbReference type="NCBIfam" id="TIGR00370">
    <property type="entry name" value="5-oxoprolinase subunit PxpB"/>
    <property type="match status" value="1"/>
</dbReference>
<feature type="domain" description="Carboxyltransferase" evidence="4">
    <location>
        <begin position="7"/>
        <end position="208"/>
    </location>
</feature>
<dbReference type="SUPFAM" id="SSF160467">
    <property type="entry name" value="PH0987 N-terminal domain-like"/>
    <property type="match status" value="1"/>
</dbReference>
<dbReference type="Gene3D" id="2.40.100.10">
    <property type="entry name" value="Cyclophilin-like"/>
    <property type="match status" value="1"/>
</dbReference>
<dbReference type="SMART" id="SM00796">
    <property type="entry name" value="AHS1"/>
    <property type="match status" value="1"/>
</dbReference>
<sequence>MEGCKLLDFYPLGDAAVVIRVGSEINIANHRTVMALVSYLEDHPFPGMVECVPSFTTVTAFYDVMQITYDEVIAQFKGLEDQIVTGTDESSKTVEIPVCYGGEFGPDLEAVARHNHLTPDEVIAIHTGADYLVYMIGFAPGFPYIGGMSEKIATPRLPSPRLAIPPGTVGIAGAQTGVYPIETPGGWRLIGRTPLALFRPKEHPPTLLRAGDHVRFYAITEDEYQLMLEEFSRN</sequence>
<evidence type="ECO:0000313" key="6">
    <source>
        <dbReference type="Proteomes" id="UP000829401"/>
    </source>
</evidence>
<evidence type="ECO:0000313" key="5">
    <source>
        <dbReference type="EMBL" id="UNO50957.1"/>
    </source>
</evidence>
<dbReference type="GO" id="GO:0017168">
    <property type="term" value="F:5-oxoprolinase (ATP-hydrolyzing) activity"/>
    <property type="evidence" value="ECO:0007669"/>
    <property type="project" value="UniProtKB-EC"/>
</dbReference>
<evidence type="ECO:0000256" key="1">
    <source>
        <dbReference type="ARBA" id="ARBA00022741"/>
    </source>
</evidence>
<evidence type="ECO:0000259" key="4">
    <source>
        <dbReference type="SMART" id="SM00796"/>
    </source>
</evidence>
<dbReference type="KEGG" id="aaco:K1I37_19200"/>
<dbReference type="RefSeq" id="WP_031218653.1">
    <property type="nucleotide sequence ID" value="NZ_AURB01000131.1"/>
</dbReference>
<dbReference type="Gene3D" id="3.30.1360.40">
    <property type="match status" value="1"/>
</dbReference>
<accession>A0A9E6ZJK0</accession>
<dbReference type="Pfam" id="PF02682">
    <property type="entry name" value="CT_C_D"/>
    <property type="match status" value="1"/>
</dbReference>
<protein>
    <submittedName>
        <fullName evidence="5">5-oxoprolinase subunit PxpB</fullName>
        <ecNumber evidence="5">3.5.2.9</ecNumber>
    </submittedName>
</protein>
<dbReference type="PANTHER" id="PTHR34698:SF2">
    <property type="entry name" value="5-OXOPROLINASE SUBUNIT B"/>
    <property type="match status" value="1"/>
</dbReference>
<keyword evidence="1" id="KW-0547">Nucleotide-binding</keyword>
<dbReference type="Proteomes" id="UP000829401">
    <property type="component" value="Chromosome"/>
</dbReference>
<name>A0A9E6ZJK0_ALIAG</name>
<dbReference type="InterPro" id="IPR003833">
    <property type="entry name" value="CT_C_D"/>
</dbReference>
<dbReference type="GO" id="GO:0005524">
    <property type="term" value="F:ATP binding"/>
    <property type="evidence" value="ECO:0007669"/>
    <property type="project" value="UniProtKB-KW"/>
</dbReference>
<dbReference type="EMBL" id="CP080467">
    <property type="protein sequence ID" value="UNO50957.1"/>
    <property type="molecule type" value="Genomic_DNA"/>
</dbReference>
<keyword evidence="6" id="KW-1185">Reference proteome</keyword>
<dbReference type="AlphaFoldDB" id="A0A9E6ZJK0"/>
<organism evidence="5 6">
    <name type="scientific">Alicyclobacillus acidoterrestris (strain ATCC 49025 / DSM 3922 / CIP 106132 / NCIMB 13137 / GD3B)</name>
    <dbReference type="NCBI Taxonomy" id="1356854"/>
    <lineage>
        <taxon>Bacteria</taxon>
        <taxon>Bacillati</taxon>
        <taxon>Bacillota</taxon>
        <taxon>Bacilli</taxon>
        <taxon>Bacillales</taxon>
        <taxon>Alicyclobacillaceae</taxon>
        <taxon>Alicyclobacillus</taxon>
    </lineage>
</organism>
<evidence type="ECO:0000256" key="2">
    <source>
        <dbReference type="ARBA" id="ARBA00022801"/>
    </source>
</evidence>
<dbReference type="InterPro" id="IPR010016">
    <property type="entry name" value="PxpB"/>
</dbReference>
<dbReference type="EC" id="3.5.2.9" evidence="5"/>
<proteinExistence type="predicted"/>
<dbReference type="OrthoDB" id="9778567at2"/>
<keyword evidence="2 5" id="KW-0378">Hydrolase</keyword>
<evidence type="ECO:0000256" key="3">
    <source>
        <dbReference type="ARBA" id="ARBA00022840"/>
    </source>
</evidence>
<dbReference type="InterPro" id="IPR029000">
    <property type="entry name" value="Cyclophilin-like_dom_sf"/>
</dbReference>
<dbReference type="SUPFAM" id="SSF50891">
    <property type="entry name" value="Cyclophilin-like"/>
    <property type="match status" value="1"/>
</dbReference>
<gene>
    <name evidence="5" type="primary">pxpB</name>
    <name evidence="5" type="ORF">K1I37_19200</name>
</gene>
<dbReference type="PANTHER" id="PTHR34698">
    <property type="entry name" value="5-OXOPROLINASE SUBUNIT B"/>
    <property type="match status" value="1"/>
</dbReference>
<reference evidence="6" key="1">
    <citation type="journal article" date="2022" name="G3 (Bethesda)">
        <title>Unveiling the complete genome sequence of Alicyclobacillus acidoterrestris DSM 3922T, a taint-producing strain.</title>
        <authorList>
            <person name="Leonardo I.C."/>
            <person name="Barreto Crespo M.T."/>
            <person name="Gaspar F.B."/>
        </authorList>
    </citation>
    <scope>NUCLEOTIDE SEQUENCE [LARGE SCALE GENOMIC DNA]</scope>
    <source>
        <strain evidence="6">DSM 3922</strain>
    </source>
</reference>